<keyword evidence="3 7" id="KW-0576">Peroxisome</keyword>
<dbReference type="GO" id="GO:0016560">
    <property type="term" value="P:protein import into peroxisome matrix, docking"/>
    <property type="evidence" value="ECO:0007669"/>
    <property type="project" value="UniProtKB-UniRule"/>
</dbReference>
<evidence type="ECO:0000256" key="6">
    <source>
        <dbReference type="ARBA" id="ARBA00046271"/>
    </source>
</evidence>
<proteinExistence type="inferred from homology"/>
<feature type="compositionally biased region" description="Low complexity" evidence="8">
    <location>
        <begin position="113"/>
        <end position="128"/>
    </location>
</feature>
<dbReference type="GO" id="GO:1990429">
    <property type="term" value="C:peroxisomal importomer complex"/>
    <property type="evidence" value="ECO:0007669"/>
    <property type="project" value="TreeGrafter"/>
</dbReference>
<protein>
    <recommendedName>
        <fullName evidence="4 7">Peroxisomal membrane protein PEX14</fullName>
    </recommendedName>
    <alternativeName>
        <fullName evidence="5 7">Peroxin-14</fullName>
    </alternativeName>
</protein>
<name>A0A225B2T8_TALAT</name>
<dbReference type="GeneID" id="31002925"/>
<evidence type="ECO:0000256" key="4">
    <source>
        <dbReference type="ARBA" id="ARBA00029502"/>
    </source>
</evidence>
<keyword evidence="11" id="KW-1185">Reference proteome</keyword>
<dbReference type="GO" id="GO:0005778">
    <property type="term" value="C:peroxisomal membrane"/>
    <property type="evidence" value="ECO:0007669"/>
    <property type="project" value="UniProtKB-SubCell"/>
</dbReference>
<evidence type="ECO:0000256" key="8">
    <source>
        <dbReference type="SAM" id="MobiDB-lite"/>
    </source>
</evidence>
<feature type="region of interest" description="Disordered" evidence="8">
    <location>
        <begin position="215"/>
        <end position="293"/>
    </location>
</feature>
<accession>A0A225B2T8</accession>
<dbReference type="InterPro" id="IPR006785">
    <property type="entry name" value="Pex14_N"/>
</dbReference>
<reference evidence="10 11" key="1">
    <citation type="submission" date="2015-06" db="EMBL/GenBank/DDBJ databases">
        <title>Talaromyces atroroseus IBT 11181 draft genome.</title>
        <authorList>
            <person name="Rasmussen K.B."/>
            <person name="Rasmussen S."/>
            <person name="Petersen B."/>
            <person name="Sicheritz-Ponten T."/>
            <person name="Mortensen U.H."/>
            <person name="Thrane U."/>
        </authorList>
    </citation>
    <scope>NUCLEOTIDE SEQUENCE [LARGE SCALE GENOMIC DNA]</scope>
    <source>
        <strain evidence="10 11">IBT 11181</strain>
    </source>
</reference>
<feature type="region of interest" description="Disordered" evidence="8">
    <location>
        <begin position="1"/>
        <end position="46"/>
    </location>
</feature>
<dbReference type="PANTHER" id="PTHR23058">
    <property type="entry name" value="PEROXISOMAL MEMBRANE PROTEIN PEX14"/>
    <property type="match status" value="1"/>
</dbReference>
<dbReference type="OrthoDB" id="441517at2759"/>
<dbReference type="Gene3D" id="1.10.10.10">
    <property type="entry name" value="Winged helix-like DNA-binding domain superfamily/Winged helix DNA-binding domain"/>
    <property type="match status" value="1"/>
</dbReference>
<evidence type="ECO:0000256" key="5">
    <source>
        <dbReference type="ARBA" id="ARBA00029691"/>
    </source>
</evidence>
<gene>
    <name evidence="10" type="ORF">UA08_03170</name>
</gene>
<evidence type="ECO:0000256" key="1">
    <source>
        <dbReference type="ARBA" id="ARBA00005443"/>
    </source>
</evidence>
<feature type="domain" description="Peroxisome membrane anchor protein Pex14p N-terminal" evidence="9">
    <location>
        <begin position="44"/>
        <end position="88"/>
    </location>
</feature>
<evidence type="ECO:0000313" key="11">
    <source>
        <dbReference type="Proteomes" id="UP000214365"/>
    </source>
</evidence>
<comment type="similarity">
    <text evidence="1 7">Belongs to the peroxin-14 family.</text>
</comment>
<evidence type="ECO:0000256" key="7">
    <source>
        <dbReference type="RuleBase" id="RU367032"/>
    </source>
</evidence>
<evidence type="ECO:0000313" key="10">
    <source>
        <dbReference type="EMBL" id="OKL61145.1"/>
    </source>
</evidence>
<dbReference type="RefSeq" id="XP_020121266.1">
    <property type="nucleotide sequence ID" value="XM_020266307.1"/>
</dbReference>
<keyword evidence="7" id="KW-0653">Protein transport</keyword>
<comment type="caution">
    <text evidence="10">The sequence shown here is derived from an EMBL/GenBank/DDBJ whole genome shotgun (WGS) entry which is preliminary data.</text>
</comment>
<comment type="subcellular location">
    <subcellularLocation>
        <location evidence="6 7">Peroxisome membrane</location>
    </subcellularLocation>
</comment>
<evidence type="ECO:0000259" key="9">
    <source>
        <dbReference type="Pfam" id="PF04695"/>
    </source>
</evidence>
<dbReference type="GO" id="GO:0005102">
    <property type="term" value="F:signaling receptor binding"/>
    <property type="evidence" value="ECO:0007669"/>
    <property type="project" value="TreeGrafter"/>
</dbReference>
<feature type="region of interest" description="Disordered" evidence="8">
    <location>
        <begin position="90"/>
        <end position="128"/>
    </location>
</feature>
<feature type="compositionally biased region" description="Polar residues" evidence="8">
    <location>
        <begin position="253"/>
        <end position="273"/>
    </location>
</feature>
<keyword evidence="7" id="KW-0472">Membrane</keyword>
<keyword evidence="2" id="KW-0811">Translocation</keyword>
<feature type="compositionally biased region" description="Polar residues" evidence="8">
    <location>
        <begin position="1"/>
        <end position="26"/>
    </location>
</feature>
<dbReference type="PANTHER" id="PTHR23058:SF5">
    <property type="entry name" value="PEROXISOMAL MEMBRANE PROTEIN PEX14"/>
    <property type="match status" value="1"/>
</dbReference>
<evidence type="ECO:0000256" key="3">
    <source>
        <dbReference type="ARBA" id="ARBA00023140"/>
    </source>
</evidence>
<dbReference type="InterPro" id="IPR036388">
    <property type="entry name" value="WH-like_DNA-bd_sf"/>
</dbReference>
<dbReference type="Proteomes" id="UP000214365">
    <property type="component" value="Unassembled WGS sequence"/>
</dbReference>
<dbReference type="Pfam" id="PF04695">
    <property type="entry name" value="Pex14_N"/>
    <property type="match status" value="1"/>
</dbReference>
<comment type="function">
    <text evidence="7">Component of the PEX13-PEX14 docking complex, a translocon channel that specifically mediates the import of peroxisomal cargo proteins bound to PEX5 receptor. The PEX13-PEX14 docking complex forms a large import pore which can be opened to a diameter of about 9 nm. Mechanistically, PEX5 receptor along with cargo proteins associates with the PEX14 subunit of the PEX13-PEX14 docking complex in the cytosol, leading to the insertion of the receptor into the organelle membrane with the concomitant translocation of the cargo into the peroxisome matrix.</text>
</comment>
<dbReference type="AlphaFoldDB" id="A0A225B2T8"/>
<dbReference type="InterPro" id="IPR025655">
    <property type="entry name" value="PEX14"/>
</dbReference>
<evidence type="ECO:0000256" key="2">
    <source>
        <dbReference type="ARBA" id="ARBA00023010"/>
    </source>
</evidence>
<keyword evidence="7" id="KW-0813">Transport</keyword>
<feature type="compositionally biased region" description="Basic and acidic residues" evidence="8">
    <location>
        <begin position="274"/>
        <end position="289"/>
    </location>
</feature>
<dbReference type="EMBL" id="LFMY01000004">
    <property type="protein sequence ID" value="OKL61145.1"/>
    <property type="molecule type" value="Genomic_DNA"/>
</dbReference>
<organism evidence="10 11">
    <name type="scientific">Talaromyces atroroseus</name>
    <dbReference type="NCBI Taxonomy" id="1441469"/>
    <lineage>
        <taxon>Eukaryota</taxon>
        <taxon>Fungi</taxon>
        <taxon>Dikarya</taxon>
        <taxon>Ascomycota</taxon>
        <taxon>Pezizomycotina</taxon>
        <taxon>Eurotiomycetes</taxon>
        <taxon>Eurotiomycetidae</taxon>
        <taxon>Eurotiales</taxon>
        <taxon>Trichocomaceae</taxon>
        <taxon>Talaromyces</taxon>
        <taxon>Talaromyces sect. Trachyspermi</taxon>
    </lineage>
</organism>
<sequence length="399" mass="43043">MTNDSSKPTIPEWQRNSTPASSSTDSPKQEPAPAPAPDPDPDPDRSALLQQAETFLSDPAIRDATTSRKIAFLESKGLTNDEIDSLLGVSRNEDADVSDDTNSTQEKTAHVETSTSSATAISTTAPTTSARDVPPIITYPEFLVNPPAQHKPPLLSLRSVLYTLYGAAGLGATIYSASEYLVKPMLNTLGDARHDLAETALANLSTLNEKLEKNVSKIPMHTSTSQRLEEKEEPDETESITSDPTEVFHRDIATQTSPDLLNNSNIALPTISSGEEKNPESSDPHKAAIDSHTQSLTQITSHLREFVSNHAASGEIDNSMRDQVASLQTYLDGLNYSSYNPYLASNTMYSNIYSSSSGYAGRAKEEDAISTFRAEIRGVKGALLSARNFPSGRPAGVTR</sequence>